<evidence type="ECO:0000313" key="3">
    <source>
        <dbReference type="Proteomes" id="UP000770717"/>
    </source>
</evidence>
<keyword evidence="3" id="KW-1185">Reference proteome</keyword>
<dbReference type="AlphaFoldDB" id="A0A8J6JXM8"/>
<gene>
    <name evidence="2" type="ORF">GDO78_004193</name>
</gene>
<keyword evidence="1" id="KW-0472">Membrane</keyword>
<organism evidence="2 3">
    <name type="scientific">Eleutherodactylus coqui</name>
    <name type="common">Puerto Rican coqui</name>
    <dbReference type="NCBI Taxonomy" id="57060"/>
    <lineage>
        <taxon>Eukaryota</taxon>
        <taxon>Metazoa</taxon>
        <taxon>Chordata</taxon>
        <taxon>Craniata</taxon>
        <taxon>Vertebrata</taxon>
        <taxon>Euteleostomi</taxon>
        <taxon>Amphibia</taxon>
        <taxon>Batrachia</taxon>
        <taxon>Anura</taxon>
        <taxon>Neobatrachia</taxon>
        <taxon>Hyloidea</taxon>
        <taxon>Eleutherodactylidae</taxon>
        <taxon>Eleutherodactylinae</taxon>
        <taxon>Eleutherodactylus</taxon>
        <taxon>Eleutherodactylus</taxon>
    </lineage>
</organism>
<name>A0A8J6JXM8_ELECQ</name>
<accession>A0A8J6JXM8</accession>
<protein>
    <submittedName>
        <fullName evidence="2">Uncharacterized protein</fullName>
    </submittedName>
</protein>
<dbReference type="EMBL" id="WNTK01000013">
    <property type="protein sequence ID" value="KAG9473763.1"/>
    <property type="molecule type" value="Genomic_DNA"/>
</dbReference>
<keyword evidence="1" id="KW-0812">Transmembrane</keyword>
<evidence type="ECO:0000256" key="1">
    <source>
        <dbReference type="SAM" id="Phobius"/>
    </source>
</evidence>
<feature type="transmembrane region" description="Helical" evidence="1">
    <location>
        <begin position="28"/>
        <end position="49"/>
    </location>
</feature>
<evidence type="ECO:0000313" key="2">
    <source>
        <dbReference type="EMBL" id="KAG9473763.1"/>
    </source>
</evidence>
<dbReference type="EMBL" id="WNTK01000013">
    <property type="protein sequence ID" value="KAG9473764.1"/>
    <property type="molecule type" value="Genomic_DNA"/>
</dbReference>
<comment type="caution">
    <text evidence="2">The sequence shown here is derived from an EMBL/GenBank/DDBJ whole genome shotgun (WGS) entry which is preliminary data.</text>
</comment>
<dbReference type="Proteomes" id="UP000770717">
    <property type="component" value="Unassembled WGS sequence"/>
</dbReference>
<sequence>MLRVRVCKPYRWTGKHLCLMDAGMHLKLALGCSYIIAINAWVIVLIARLHLYVQVQLGRCEEAAGGCVIPVVPLTRIHRGLDVFASCFCASGVHICIRKSVYYLHVCTKSTVKKNKKVLFCQTALRVFSLLPLQLSHAANRRPQHPVTRWGFYIRTPHDLFMGLRGIMVNTLLEYSFEWERGAVWGKPPL</sequence>
<reference evidence="2" key="1">
    <citation type="thesis" date="2020" institute="ProQuest LLC" country="789 East Eisenhower Parkway, Ann Arbor, MI, USA">
        <title>Comparative Genomics and Chromosome Evolution.</title>
        <authorList>
            <person name="Mudd A.B."/>
        </authorList>
    </citation>
    <scope>NUCLEOTIDE SEQUENCE</scope>
    <source>
        <strain evidence="2">HN-11 Male</strain>
        <tissue evidence="2">Kidney and liver</tissue>
    </source>
</reference>
<proteinExistence type="predicted"/>
<keyword evidence="1" id="KW-1133">Transmembrane helix</keyword>